<dbReference type="Proteomes" id="UP000245870">
    <property type="component" value="Unassembled WGS sequence"/>
</dbReference>
<evidence type="ECO:0000313" key="2">
    <source>
        <dbReference type="EMBL" id="PVX58549.1"/>
    </source>
</evidence>
<keyword evidence="3" id="KW-1185">Reference proteome</keyword>
<keyword evidence="2" id="KW-0808">Transferase</keyword>
<dbReference type="Gene3D" id="1.20.120.1760">
    <property type="match status" value="1"/>
</dbReference>
<dbReference type="InterPro" id="IPR000462">
    <property type="entry name" value="CDP-OH_P_trans"/>
</dbReference>
<keyword evidence="1" id="KW-0812">Transmembrane</keyword>
<gene>
    <name evidence="2" type="ORF">C7379_10267</name>
</gene>
<feature type="transmembrane region" description="Helical" evidence="1">
    <location>
        <begin position="103"/>
        <end position="126"/>
    </location>
</feature>
<evidence type="ECO:0000256" key="1">
    <source>
        <dbReference type="SAM" id="Phobius"/>
    </source>
</evidence>
<keyword evidence="1" id="KW-1133">Transmembrane helix</keyword>
<dbReference type="OrthoDB" id="9785831at2"/>
<dbReference type="GO" id="GO:0008654">
    <property type="term" value="P:phospholipid biosynthetic process"/>
    <property type="evidence" value="ECO:0007669"/>
    <property type="project" value="InterPro"/>
</dbReference>
<dbReference type="RefSeq" id="WP_116615652.1">
    <property type="nucleotide sequence ID" value="NZ_QENY01000002.1"/>
</dbReference>
<accession>A0A2U0ULN0</accession>
<proteinExistence type="predicted"/>
<comment type="caution">
    <text evidence="2">The sequence shown here is derived from an EMBL/GenBank/DDBJ whole genome shotgun (WGS) entry which is preliminary data.</text>
</comment>
<sequence length="317" mass="36836">MSTFKELLQASFKSNDTEEWLDVHFTRPIGLVFALLWNKLGIHPNAITILSIFLGIGAGWMFYHTDLVYNIIGMILLMLANFCDSTDGQMARLTGKKTLTGRILDGFSSELWFVAVYVALCLRMQNQLIPGTEITWRYWIWILAALAGFLSHSQQAMLADYYRQIHLFFLKGKHGSELDNSAQQEIKYKETPHSQILARLFYKNYAAYCRKQEKRTPKFQKFFSMWNNMDASCSKEKLEAIRQKFLQGSKPMMPYANILSFNTRAIVLYMACLLNIPWVYFLFEITLLNLLYIYMHKCHETLCADMTAQLANLQNND</sequence>
<name>A0A2U0ULN0_9BACT</name>
<dbReference type="GO" id="GO:0016780">
    <property type="term" value="F:phosphotransferase activity, for other substituted phosphate groups"/>
    <property type="evidence" value="ECO:0007669"/>
    <property type="project" value="InterPro"/>
</dbReference>
<dbReference type="InterPro" id="IPR043130">
    <property type="entry name" value="CDP-OH_PTrfase_TM_dom"/>
</dbReference>
<protein>
    <submittedName>
        <fullName evidence="2">CDP-alcohol phosphatidyltransferase-like enzyme</fullName>
    </submittedName>
</protein>
<dbReference type="GO" id="GO:0016020">
    <property type="term" value="C:membrane"/>
    <property type="evidence" value="ECO:0007669"/>
    <property type="project" value="InterPro"/>
</dbReference>
<dbReference type="EMBL" id="QENY01000002">
    <property type="protein sequence ID" value="PVX58549.1"/>
    <property type="molecule type" value="Genomic_DNA"/>
</dbReference>
<feature type="transmembrane region" description="Helical" evidence="1">
    <location>
        <begin position="44"/>
        <end position="61"/>
    </location>
</feature>
<feature type="transmembrane region" description="Helical" evidence="1">
    <location>
        <begin position="138"/>
        <end position="162"/>
    </location>
</feature>
<reference evidence="2 3" key="1">
    <citation type="submission" date="2018-05" db="EMBL/GenBank/DDBJ databases">
        <title>Genomic Encyclopedia of Type Strains, Phase IV (KMG-IV): sequencing the most valuable type-strain genomes for metagenomic binning, comparative biology and taxonomic classification.</title>
        <authorList>
            <person name="Goeker M."/>
        </authorList>
    </citation>
    <scope>NUCLEOTIDE SEQUENCE [LARGE SCALE GENOMIC DNA]</scope>
    <source>
        <strain evidence="2 3">DSM 100333</strain>
    </source>
</reference>
<keyword evidence="1" id="KW-0472">Membrane</keyword>
<organism evidence="2 3">
    <name type="scientific">Hallella colorans</name>
    <dbReference type="NCBI Taxonomy" id="1703337"/>
    <lineage>
        <taxon>Bacteria</taxon>
        <taxon>Pseudomonadati</taxon>
        <taxon>Bacteroidota</taxon>
        <taxon>Bacteroidia</taxon>
        <taxon>Bacteroidales</taxon>
        <taxon>Prevotellaceae</taxon>
        <taxon>Hallella</taxon>
    </lineage>
</organism>
<dbReference type="AlphaFoldDB" id="A0A2U0ULN0"/>
<feature type="transmembrane region" description="Helical" evidence="1">
    <location>
        <begin position="67"/>
        <end position="83"/>
    </location>
</feature>
<evidence type="ECO:0000313" key="3">
    <source>
        <dbReference type="Proteomes" id="UP000245870"/>
    </source>
</evidence>
<dbReference type="Pfam" id="PF01066">
    <property type="entry name" value="CDP-OH_P_transf"/>
    <property type="match status" value="1"/>
</dbReference>